<dbReference type="Proteomes" id="UP000271624">
    <property type="component" value="Unassembled WGS sequence"/>
</dbReference>
<protein>
    <submittedName>
        <fullName evidence="7">GntR family transcriptional regulator</fullName>
    </submittedName>
</protein>
<dbReference type="RefSeq" id="WP_127083383.1">
    <property type="nucleotide sequence ID" value="NZ_RSCL01000013.1"/>
</dbReference>
<dbReference type="CDD" id="cd00609">
    <property type="entry name" value="AAT_like"/>
    <property type="match status" value="1"/>
</dbReference>
<dbReference type="InterPro" id="IPR000524">
    <property type="entry name" value="Tscrpt_reg_HTH_GntR"/>
</dbReference>
<dbReference type="PANTHER" id="PTHR46577">
    <property type="entry name" value="HTH-TYPE TRANSCRIPTIONAL REGULATORY PROTEIN GABR"/>
    <property type="match status" value="1"/>
</dbReference>
<evidence type="ECO:0000256" key="4">
    <source>
        <dbReference type="ARBA" id="ARBA00023125"/>
    </source>
</evidence>
<evidence type="ECO:0000256" key="2">
    <source>
        <dbReference type="ARBA" id="ARBA00022898"/>
    </source>
</evidence>
<dbReference type="InterPro" id="IPR015424">
    <property type="entry name" value="PyrdxlP-dep_Trfase"/>
</dbReference>
<reference evidence="7" key="1">
    <citation type="submission" date="2018-12" db="EMBL/GenBank/DDBJ databases">
        <authorList>
            <person name="Will S."/>
            <person name="Neumann-Schaal M."/>
            <person name="Henke P."/>
        </authorList>
    </citation>
    <scope>NUCLEOTIDE SEQUENCE</scope>
    <source>
        <strain evidence="7">PCC 7102</strain>
    </source>
</reference>
<accession>A0A3S1CKI4</accession>
<evidence type="ECO:0000256" key="5">
    <source>
        <dbReference type="ARBA" id="ARBA00023163"/>
    </source>
</evidence>
<evidence type="ECO:0000256" key="1">
    <source>
        <dbReference type="ARBA" id="ARBA00005384"/>
    </source>
</evidence>
<dbReference type="Gene3D" id="3.40.640.10">
    <property type="entry name" value="Type I PLP-dependent aspartate aminotransferase-like (Major domain)"/>
    <property type="match status" value="1"/>
</dbReference>
<sequence>MDIAISLNTNSLPLHQQLYEQLRAYILTGKLPPGTRIPSTRAMAKSLNISRSTVTQSYEQLLSEGYLETVIGSGTYVCTQLPDDLLHSKPVELGFGTGKDAHSTRVRLSQYGKILADTENVPRVHEGKEEMSFRYGRPAFNEFPIKLWRSLLSQYCSASLNWLDYSIEPLGYKPLRGAIANYISRARAVNCTPEQILITNGTQQALDLIMRLLIEPDNTIALEDPGYLSARLIFQTHGAKLLPIPVDDNGLIVSKLENYSNQDIRLVYVTPSHQFPTGAVLSLPRRLELLAWATQTGALIIEDDYDSEYRYGDRPIPALQGLDKSESVLYIGTFSKVLFPSLRIGYLVLPQNLVPIFTRAKWLSDRHLPILEQQVLTEFIEQGHLERHIRKMRSIYDRRRQVLFQALYSHFGEKVTVFGDKAGLHIMVHLQTHLSENEIIERAASFGVGMMSASTQYLIPTCKNEFIFGYGELNEQQLIEGIRRLKTALNTNVFKSI</sequence>
<gene>
    <name evidence="7" type="primary">mocR</name>
    <name evidence="7" type="ORF">DSM106972_050460</name>
</gene>
<dbReference type="InterPro" id="IPR051446">
    <property type="entry name" value="HTH_trans_reg/aminotransferase"/>
</dbReference>
<dbReference type="PANTHER" id="PTHR46577:SF1">
    <property type="entry name" value="HTH-TYPE TRANSCRIPTIONAL REGULATORY PROTEIN GABR"/>
    <property type="match status" value="1"/>
</dbReference>
<dbReference type="GO" id="GO:0030170">
    <property type="term" value="F:pyridoxal phosphate binding"/>
    <property type="evidence" value="ECO:0007669"/>
    <property type="project" value="InterPro"/>
</dbReference>
<comment type="caution">
    <text evidence="7">The sequence shown here is derived from an EMBL/GenBank/DDBJ whole genome shotgun (WGS) entry which is preliminary data.</text>
</comment>
<evidence type="ECO:0000259" key="6">
    <source>
        <dbReference type="PROSITE" id="PS50949"/>
    </source>
</evidence>
<comment type="similarity">
    <text evidence="1">In the C-terminal section; belongs to the class-I pyridoxal-phosphate-dependent aminotransferase family.</text>
</comment>
<dbReference type="OrthoDB" id="9808770at2"/>
<dbReference type="InterPro" id="IPR004839">
    <property type="entry name" value="Aminotransferase_I/II_large"/>
</dbReference>
<keyword evidence="2" id="KW-0663">Pyridoxal phosphate</keyword>
<name>A0A3S1CKI4_9CYAN</name>
<dbReference type="SUPFAM" id="SSF53383">
    <property type="entry name" value="PLP-dependent transferases"/>
    <property type="match status" value="1"/>
</dbReference>
<dbReference type="SMART" id="SM00345">
    <property type="entry name" value="HTH_GNTR"/>
    <property type="match status" value="1"/>
</dbReference>
<dbReference type="PRINTS" id="PR00035">
    <property type="entry name" value="HTHGNTR"/>
</dbReference>
<keyword evidence="5" id="KW-0804">Transcription</keyword>
<keyword evidence="4" id="KW-0238">DNA-binding</keyword>
<dbReference type="Gene3D" id="1.10.10.10">
    <property type="entry name" value="Winged helix-like DNA-binding domain superfamily/Winged helix DNA-binding domain"/>
    <property type="match status" value="1"/>
</dbReference>
<reference evidence="7" key="2">
    <citation type="journal article" date="2019" name="Genome Biol. Evol.">
        <title>Day and night: Metabolic profiles and evolutionary relationships of six axenic non-marine cyanobacteria.</title>
        <authorList>
            <person name="Will S.E."/>
            <person name="Henke P."/>
            <person name="Boedeker C."/>
            <person name="Huang S."/>
            <person name="Brinkmann H."/>
            <person name="Rohde M."/>
            <person name="Jarek M."/>
            <person name="Friedl T."/>
            <person name="Seufert S."/>
            <person name="Schumacher M."/>
            <person name="Overmann J."/>
            <person name="Neumann-Schaal M."/>
            <person name="Petersen J."/>
        </authorList>
    </citation>
    <scope>NUCLEOTIDE SEQUENCE [LARGE SCALE GENOMIC DNA]</scope>
    <source>
        <strain evidence="7">PCC 7102</strain>
    </source>
</reference>
<dbReference type="SUPFAM" id="SSF46785">
    <property type="entry name" value="Winged helix' DNA-binding domain"/>
    <property type="match status" value="1"/>
</dbReference>
<dbReference type="InterPro" id="IPR015421">
    <property type="entry name" value="PyrdxlP-dep_Trfase_major"/>
</dbReference>
<dbReference type="PROSITE" id="PS50949">
    <property type="entry name" value="HTH_GNTR"/>
    <property type="match status" value="1"/>
</dbReference>
<dbReference type="GO" id="GO:0003700">
    <property type="term" value="F:DNA-binding transcription factor activity"/>
    <property type="evidence" value="ECO:0007669"/>
    <property type="project" value="InterPro"/>
</dbReference>
<dbReference type="GO" id="GO:0003677">
    <property type="term" value="F:DNA binding"/>
    <property type="evidence" value="ECO:0007669"/>
    <property type="project" value="UniProtKB-KW"/>
</dbReference>
<dbReference type="Pfam" id="PF00155">
    <property type="entry name" value="Aminotran_1_2"/>
    <property type="match status" value="1"/>
</dbReference>
<evidence type="ECO:0000313" key="7">
    <source>
        <dbReference type="EMBL" id="RUT03407.1"/>
    </source>
</evidence>
<organism evidence="7 8">
    <name type="scientific">Dulcicalothrix desertica PCC 7102</name>
    <dbReference type="NCBI Taxonomy" id="232991"/>
    <lineage>
        <taxon>Bacteria</taxon>
        <taxon>Bacillati</taxon>
        <taxon>Cyanobacteriota</taxon>
        <taxon>Cyanophyceae</taxon>
        <taxon>Nostocales</taxon>
        <taxon>Calotrichaceae</taxon>
        <taxon>Dulcicalothrix</taxon>
    </lineage>
</organism>
<dbReference type="Pfam" id="PF00392">
    <property type="entry name" value="GntR"/>
    <property type="match status" value="1"/>
</dbReference>
<dbReference type="AlphaFoldDB" id="A0A3S1CKI4"/>
<evidence type="ECO:0000256" key="3">
    <source>
        <dbReference type="ARBA" id="ARBA00023015"/>
    </source>
</evidence>
<dbReference type="CDD" id="cd07377">
    <property type="entry name" value="WHTH_GntR"/>
    <property type="match status" value="1"/>
</dbReference>
<evidence type="ECO:0000313" key="8">
    <source>
        <dbReference type="Proteomes" id="UP000271624"/>
    </source>
</evidence>
<dbReference type="InterPro" id="IPR036390">
    <property type="entry name" value="WH_DNA-bd_sf"/>
</dbReference>
<dbReference type="EMBL" id="RSCL01000013">
    <property type="protein sequence ID" value="RUT03407.1"/>
    <property type="molecule type" value="Genomic_DNA"/>
</dbReference>
<feature type="domain" description="HTH gntR-type" evidence="6">
    <location>
        <begin position="12"/>
        <end position="80"/>
    </location>
</feature>
<keyword evidence="3" id="KW-0805">Transcription regulation</keyword>
<dbReference type="InterPro" id="IPR036388">
    <property type="entry name" value="WH-like_DNA-bd_sf"/>
</dbReference>
<proteinExistence type="inferred from homology"/>
<keyword evidence="8" id="KW-1185">Reference proteome</keyword>